<evidence type="ECO:0000313" key="2">
    <source>
        <dbReference type="Proteomes" id="UP000768646"/>
    </source>
</evidence>
<evidence type="ECO:0000313" key="1">
    <source>
        <dbReference type="EMBL" id="KAG4305012.1"/>
    </source>
</evidence>
<dbReference type="EMBL" id="JABTEG010000005">
    <property type="protein sequence ID" value="KAG4305012.1"/>
    <property type="molecule type" value="Genomic_DNA"/>
</dbReference>
<proteinExistence type="predicted"/>
<dbReference type="Proteomes" id="UP000768646">
    <property type="component" value="Unassembled WGS sequence"/>
</dbReference>
<sequence length="1081" mass="122206">MDASFGKYLTPHKIALLVLVELYCSFLLPPKHTIPVLTLVIEHLDPSCGAPSTLKHLQDFTSDKASHLPGRSIYDMILKRLWDLQSLDDLVSFFASIPGLISRRQSPPVIGRRLLLLSPSSFLGSFARKCLVEFNNLPLDDVIKLWKNLVEYRSVSVPKWLQKNPERTLFKTDLNLQTFEGNSSQKIQKDHEGIKYLDSLLFEFHVSKMQKNKCRLSKEMKEQLKKFMKQNVAAPDIVNYVKSGDYRTSFDYLFRYFDYTMRNRDKTGYQYALLDLAMLQADFYCNKEAIWAIQESIDTARENKDHACLNYALSFLIEFQRKEAEGITGQSISDEHVLNYLLLKTKETKMVHLQAITFLAEARRSLLEEAMIDRAFEMVMKSLNIALESCSMSLISSCILMQSGIWSSLGCSYICSVLLSIFLKYSSDDISVEDVVRMRCAYAFHLSKEGKIDESKKLMLETQEIAFKSHKVYHVWSSYFLYQELKQAIRREDFRYADELYRQLSSIDVDGDISFYISISEIELEAKKGNFSLSFDKLSSIQDRVKTTKFEGLYHLTLLLVLAQLYIECQQPLKAFSIASRCIVLANTYHNMPLIVKSVLLFSQILLHLEEFLAAYDIVQKLMPKLLETCDLEHESLAYFIMAQSMFGRYQKNTDLQISTTEQHEIQSFLEHALKGFRTLQDVRYQNKNSCEQRTGAAARVLWRRVRSTSSGAVQTAATAPPAAPASRCAAPATGIAGGATAVTGAGATGGASASPGSAGLAGLAVHAVHTVLGIGCVERWVRNGFATGLRAAQVWLSIINKDDDVYNPQSAVSYGTGRTALGKEAVADAFVDEDADRGAGDAKDGAGAAVVVLDACQQVQAKRLQTDLVRHAFLNGAVDADINVLADARMPRAPRNYRKTYKVPRRPFESARLDAELRLCGEYGLRNKREIWRNMLILSKIRRAARELLTLDDKDPRRLFEGNALIRRLVRIGVLDETKRKLDYVLALRIEDFLERRLQTQVFKLGLAKSIHHARVLIRQRHIRVGKQIVNIPSFLVRLDSQKHIDFALNSPFGGGRPGRTRRKKLAAKTDGDTAEEEEE</sequence>
<protein>
    <submittedName>
        <fullName evidence="1">Uncharacterized protein</fullName>
    </submittedName>
</protein>
<name>A0ACB7CB99_9ASCO</name>
<comment type="caution">
    <text evidence="1">The sequence shown here is derived from an EMBL/GenBank/DDBJ whole genome shotgun (WGS) entry which is preliminary data.</text>
</comment>
<accession>A0ACB7CB99</accession>
<gene>
    <name evidence="1" type="ORF">PORY_001687</name>
</gene>
<organism evidence="1 2">
    <name type="scientific">Pneumocystis oryctolagi</name>
    <dbReference type="NCBI Taxonomy" id="42067"/>
    <lineage>
        <taxon>Eukaryota</taxon>
        <taxon>Fungi</taxon>
        <taxon>Dikarya</taxon>
        <taxon>Ascomycota</taxon>
        <taxon>Taphrinomycotina</taxon>
        <taxon>Pneumocystomycetes</taxon>
        <taxon>Pneumocystaceae</taxon>
        <taxon>Pneumocystis</taxon>
    </lineage>
</organism>
<reference evidence="1 2" key="1">
    <citation type="journal article" date="2021" name="Commun. Biol.">
        <title>Genomic insights into the host specific adaptation of the Pneumocystis genus.</title>
        <authorList>
            <person name="Cisse O.H."/>
            <person name="Ma L."/>
            <person name="Dekker J.P."/>
            <person name="Khil P.P."/>
            <person name="Youn J.-H."/>
            <person name="Brenchley J.M."/>
            <person name="Blair R."/>
            <person name="Pahar B."/>
            <person name="Chabe M."/>
            <person name="Van Rompay K.K.A."/>
            <person name="Keesler R."/>
            <person name="Sukura A."/>
            <person name="Hirsch V."/>
            <person name="Kutty G."/>
            <person name="Liu Y."/>
            <person name="Peng L."/>
            <person name="Chen J."/>
            <person name="Song J."/>
            <person name="Weissenbacher-Lang C."/>
            <person name="Xu J."/>
            <person name="Upham N.S."/>
            <person name="Stajich J.E."/>
            <person name="Cuomo C.A."/>
            <person name="Cushion M.T."/>
            <person name="Kovacs J.A."/>
        </authorList>
    </citation>
    <scope>NUCLEOTIDE SEQUENCE [LARGE SCALE GENOMIC DNA]</scope>
    <source>
        <strain evidence="1 2">RABM</strain>
    </source>
</reference>
<keyword evidence="2" id="KW-1185">Reference proteome</keyword>